<dbReference type="GO" id="GO:0016746">
    <property type="term" value="F:acyltransferase activity"/>
    <property type="evidence" value="ECO:0007669"/>
    <property type="project" value="UniProtKB-KW"/>
</dbReference>
<dbReference type="PANTHER" id="PTHR43415">
    <property type="entry name" value="SPERMIDINE N(1)-ACETYLTRANSFERASE"/>
    <property type="match status" value="1"/>
</dbReference>
<dbReference type="InterPro" id="IPR000182">
    <property type="entry name" value="GNAT_dom"/>
</dbReference>
<accession>A0ABV4DX20</accession>
<dbReference type="InterPro" id="IPR016181">
    <property type="entry name" value="Acyl_CoA_acyltransferase"/>
</dbReference>
<keyword evidence="3" id="KW-1185">Reference proteome</keyword>
<comment type="caution">
    <text evidence="2">The sequence shown here is derived from an EMBL/GenBank/DDBJ whole genome shotgun (WGS) entry which is preliminary data.</text>
</comment>
<gene>
    <name evidence="2" type="ORF">AB8S09_09095</name>
</gene>
<dbReference type="EMBL" id="JBGFFE010000011">
    <property type="protein sequence ID" value="MEY8763794.1"/>
    <property type="molecule type" value="Genomic_DNA"/>
</dbReference>
<reference evidence="2 3" key="1">
    <citation type="submission" date="2024-08" db="EMBL/GenBank/DDBJ databases">
        <title>Clostridium lapicellarii sp. nov., and Clostridium renhuaiense sp. nov., two species isolated from the mud in a fermentation cellar used for producing sauce-flavour Chinese liquors.</title>
        <authorList>
            <person name="Yang F."/>
            <person name="Wang H."/>
            <person name="Chen L.Q."/>
            <person name="Zhou N."/>
            <person name="Lu J.J."/>
            <person name="Pu X.X."/>
            <person name="Wan B."/>
            <person name="Wang L."/>
            <person name="Liu S.J."/>
        </authorList>
    </citation>
    <scope>NUCLEOTIDE SEQUENCE [LARGE SCALE GENOMIC DNA]</scope>
    <source>
        <strain evidence="2 3">MT-113</strain>
    </source>
</reference>
<dbReference type="EC" id="2.3.-.-" evidence="2"/>
<name>A0ABV4DX20_9CLOT</name>
<evidence type="ECO:0000313" key="3">
    <source>
        <dbReference type="Proteomes" id="UP001565220"/>
    </source>
</evidence>
<organism evidence="2 3">
    <name type="scientific">Clostridium lapidicellarium</name>
    <dbReference type="NCBI Taxonomy" id="3240931"/>
    <lineage>
        <taxon>Bacteria</taxon>
        <taxon>Bacillati</taxon>
        <taxon>Bacillota</taxon>
        <taxon>Clostridia</taxon>
        <taxon>Eubacteriales</taxon>
        <taxon>Clostridiaceae</taxon>
        <taxon>Clostridium</taxon>
    </lineage>
</organism>
<protein>
    <submittedName>
        <fullName evidence="2">GNAT family N-acetyltransferase</fullName>
        <ecNumber evidence="2">2.3.-.-</ecNumber>
    </submittedName>
</protein>
<keyword evidence="2" id="KW-0012">Acyltransferase</keyword>
<dbReference type="PANTHER" id="PTHR43415:SF5">
    <property type="entry name" value="ACETYLTRANSFERASE"/>
    <property type="match status" value="1"/>
</dbReference>
<dbReference type="Gene3D" id="3.40.630.30">
    <property type="match status" value="1"/>
</dbReference>
<evidence type="ECO:0000259" key="1">
    <source>
        <dbReference type="PROSITE" id="PS51186"/>
    </source>
</evidence>
<proteinExistence type="predicted"/>
<keyword evidence="2" id="KW-0808">Transferase</keyword>
<dbReference type="Pfam" id="PF13302">
    <property type="entry name" value="Acetyltransf_3"/>
    <property type="match status" value="1"/>
</dbReference>
<dbReference type="Proteomes" id="UP001565220">
    <property type="component" value="Unassembled WGS sequence"/>
</dbReference>
<dbReference type="PROSITE" id="PS51186">
    <property type="entry name" value="GNAT"/>
    <property type="match status" value="1"/>
</dbReference>
<dbReference type="SUPFAM" id="SSF55729">
    <property type="entry name" value="Acyl-CoA N-acyltransferases (Nat)"/>
    <property type="match status" value="1"/>
</dbReference>
<feature type="domain" description="N-acetyltransferase" evidence="1">
    <location>
        <begin position="12"/>
        <end position="172"/>
    </location>
</feature>
<dbReference type="RefSeq" id="WP_369868996.1">
    <property type="nucleotide sequence ID" value="NZ_JBGFFE010000011.1"/>
</dbReference>
<sequence length="190" mass="21941">MLVKDLLKGSKITLTSFKDTHLPSLEKWYNDIYFLRNFDMIPAFPKNAQELSSAVNDTRRSSDKCIFAINYTEDEKIIGITGFENILWNNGTATVYIGIGEKKYRGCGVGSESLYLTMEFGFEELNLHRIQLTVISYNKPAIGLYEKLGFKKEGTYRQFIYRDGIRYDMYLYGILRSEWETNIKGGTISK</sequence>
<evidence type="ECO:0000313" key="2">
    <source>
        <dbReference type="EMBL" id="MEY8763794.1"/>
    </source>
</evidence>